<dbReference type="SUPFAM" id="SSF53335">
    <property type="entry name" value="S-adenosyl-L-methionine-dependent methyltransferases"/>
    <property type="match status" value="1"/>
</dbReference>
<dbReference type="AlphaFoldDB" id="A0A6J6N1M5"/>
<dbReference type="Gene3D" id="3.40.50.150">
    <property type="entry name" value="Vaccinia Virus protein VP39"/>
    <property type="match status" value="1"/>
</dbReference>
<dbReference type="InterPro" id="IPR027555">
    <property type="entry name" value="Mo5U34_MeTrfas-like"/>
</dbReference>
<protein>
    <submittedName>
        <fullName evidence="1">Unannotated protein</fullName>
    </submittedName>
</protein>
<proteinExistence type="predicted"/>
<dbReference type="InterPro" id="IPR029063">
    <property type="entry name" value="SAM-dependent_MTases_sf"/>
</dbReference>
<accession>A0A6J6N1M5</accession>
<name>A0A6J6N1M5_9ZZZZ</name>
<dbReference type="EMBL" id="CAEZWW010000140">
    <property type="protein sequence ID" value="CAB4679128.1"/>
    <property type="molecule type" value="Genomic_DNA"/>
</dbReference>
<dbReference type="CDD" id="cd02440">
    <property type="entry name" value="AdoMet_MTases"/>
    <property type="match status" value="1"/>
</dbReference>
<evidence type="ECO:0000313" key="1">
    <source>
        <dbReference type="EMBL" id="CAB4679128.1"/>
    </source>
</evidence>
<reference evidence="1" key="1">
    <citation type="submission" date="2020-05" db="EMBL/GenBank/DDBJ databases">
        <authorList>
            <person name="Chiriac C."/>
            <person name="Salcher M."/>
            <person name="Ghai R."/>
            <person name="Kavagutti S V."/>
        </authorList>
    </citation>
    <scope>NUCLEOTIDE SEQUENCE</scope>
</reference>
<organism evidence="1">
    <name type="scientific">freshwater metagenome</name>
    <dbReference type="NCBI Taxonomy" id="449393"/>
    <lineage>
        <taxon>unclassified sequences</taxon>
        <taxon>metagenomes</taxon>
        <taxon>ecological metagenomes</taxon>
    </lineage>
</organism>
<dbReference type="Pfam" id="PF08003">
    <property type="entry name" value="Methyltransf_9"/>
    <property type="match status" value="1"/>
</dbReference>
<sequence length="261" mass="28866">MSRHDFASDAPSPQQTVDIFANQWISAFPNDLGVTAGWINHFDPEVDTRVPWARTAIPGGFTGKTILELGPFEGYHTASLEWAGAASVTSVEASRTAYLKCLVVKELLGLNAKLLYGDVNAYLNSTTDRFDIGWASGILYHQVDPIGFLEAIAAHADTLFLHSHFFDSDALPGMAGKDRFRPQLDEIRSWHGRDICLHRYEYEHDTSQGTFAGGPNSYANWLELPDIEFILQELGMGTLTYGILDRVNPNGPGFFLIATRA</sequence>
<gene>
    <name evidence="1" type="ORF">UFOPK2310_01106</name>
</gene>